<dbReference type="Proteomes" id="UP001172778">
    <property type="component" value="Unassembled WGS sequence"/>
</dbReference>
<reference evidence="4" key="1">
    <citation type="submission" date="2023-03" db="EMBL/GenBank/DDBJ databases">
        <title>Chitinimonas shenzhenensis gen. nov., sp. nov., a novel member of family Burkholderiaceae isolated from activated sludge collected in Shen Zhen, China.</title>
        <authorList>
            <person name="Wang X."/>
        </authorList>
    </citation>
    <scope>NUCLEOTIDE SEQUENCE</scope>
    <source>
        <strain evidence="4">DQS-5</strain>
    </source>
</reference>
<organism evidence="4 5">
    <name type="scientific">Parachitinimonas caeni</name>
    <dbReference type="NCBI Taxonomy" id="3031301"/>
    <lineage>
        <taxon>Bacteria</taxon>
        <taxon>Pseudomonadati</taxon>
        <taxon>Pseudomonadota</taxon>
        <taxon>Betaproteobacteria</taxon>
        <taxon>Neisseriales</taxon>
        <taxon>Chitinibacteraceae</taxon>
        <taxon>Parachitinimonas</taxon>
    </lineage>
</organism>
<evidence type="ECO:0000259" key="3">
    <source>
        <dbReference type="SMART" id="SM00062"/>
    </source>
</evidence>
<dbReference type="SMART" id="SM00062">
    <property type="entry name" value="PBPb"/>
    <property type="match status" value="1"/>
</dbReference>
<comment type="caution">
    <text evidence="4">The sequence shown here is derived from an EMBL/GenBank/DDBJ whole genome shotgun (WGS) entry which is preliminary data.</text>
</comment>
<dbReference type="Gene3D" id="3.40.190.10">
    <property type="entry name" value="Periplasmic binding protein-like II"/>
    <property type="match status" value="2"/>
</dbReference>
<dbReference type="EMBL" id="JARRAF010000010">
    <property type="protein sequence ID" value="MDK2124535.1"/>
    <property type="molecule type" value="Genomic_DNA"/>
</dbReference>
<feature type="signal peptide" evidence="2">
    <location>
        <begin position="1"/>
        <end position="32"/>
    </location>
</feature>
<name>A0ABT7DWV3_9NEIS</name>
<dbReference type="RefSeq" id="WP_284100843.1">
    <property type="nucleotide sequence ID" value="NZ_JARRAF010000010.1"/>
</dbReference>
<protein>
    <submittedName>
        <fullName evidence="4">Transporter substrate-binding domain-containing protein</fullName>
    </submittedName>
</protein>
<feature type="chain" id="PRO_5046665471" evidence="2">
    <location>
        <begin position="33"/>
        <end position="268"/>
    </location>
</feature>
<evidence type="ECO:0000256" key="1">
    <source>
        <dbReference type="ARBA" id="ARBA00022729"/>
    </source>
</evidence>
<dbReference type="Pfam" id="PF00497">
    <property type="entry name" value="SBP_bac_3"/>
    <property type="match status" value="1"/>
</dbReference>
<dbReference type="PANTHER" id="PTHR35936:SF35">
    <property type="entry name" value="L-CYSTINE-BINDING PROTEIN TCYJ"/>
    <property type="match status" value="1"/>
</dbReference>
<evidence type="ECO:0000313" key="5">
    <source>
        <dbReference type="Proteomes" id="UP001172778"/>
    </source>
</evidence>
<gene>
    <name evidence="4" type="ORF">PZA18_10785</name>
</gene>
<evidence type="ECO:0000313" key="4">
    <source>
        <dbReference type="EMBL" id="MDK2124535.1"/>
    </source>
</evidence>
<feature type="domain" description="Solute-binding protein family 3/N-terminal" evidence="3">
    <location>
        <begin position="37"/>
        <end position="262"/>
    </location>
</feature>
<evidence type="ECO:0000256" key="2">
    <source>
        <dbReference type="SAM" id="SignalP"/>
    </source>
</evidence>
<dbReference type="InterPro" id="IPR001638">
    <property type="entry name" value="Solute-binding_3/MltF_N"/>
</dbReference>
<dbReference type="SUPFAM" id="SSF53850">
    <property type="entry name" value="Periplasmic binding protein-like II"/>
    <property type="match status" value="1"/>
</dbReference>
<keyword evidence="1 2" id="KW-0732">Signal</keyword>
<proteinExistence type="predicted"/>
<dbReference type="PANTHER" id="PTHR35936">
    <property type="entry name" value="MEMBRANE-BOUND LYTIC MUREIN TRANSGLYCOSYLASE F"/>
    <property type="match status" value="1"/>
</dbReference>
<sequence>MPWSSCAQSVPFRMLAIATALAFASVPSTAIASDPTRLRLTLDHWPPYEYVENGQVKGYTIDKLRLVLKKLGIELETPQASVPWKRVLAMIESGEADVAVNGTYRDIHLGSMRYSATPITYANWTFFVRASEKDQFKTRNDLKGKTVGLVNGWLYSEALDQFTRRHSKRVVSYEQDVNFQRLLSGQVDYVIDNIHVGRYMLQQHRWQEQIVASQVPPEPVDFYAFFSLKTVPASFVSRFSSALANFNDSAEDKALKRQYGIDTDTPLP</sequence>
<keyword evidence="5" id="KW-1185">Reference proteome</keyword>
<accession>A0ABT7DWV3</accession>